<evidence type="ECO:0000313" key="3">
    <source>
        <dbReference type="EMBL" id="KIM68762.1"/>
    </source>
</evidence>
<dbReference type="InterPro" id="IPR012337">
    <property type="entry name" value="RNaseH-like_sf"/>
</dbReference>
<organism evidence="3 4">
    <name type="scientific">Scleroderma citrinum Foug A</name>
    <dbReference type="NCBI Taxonomy" id="1036808"/>
    <lineage>
        <taxon>Eukaryota</taxon>
        <taxon>Fungi</taxon>
        <taxon>Dikarya</taxon>
        <taxon>Basidiomycota</taxon>
        <taxon>Agaricomycotina</taxon>
        <taxon>Agaricomycetes</taxon>
        <taxon>Agaricomycetidae</taxon>
        <taxon>Boletales</taxon>
        <taxon>Sclerodermatineae</taxon>
        <taxon>Sclerodermataceae</taxon>
        <taxon>Scleroderma</taxon>
    </lineage>
</organism>
<dbReference type="InterPro" id="IPR008906">
    <property type="entry name" value="HATC_C_dom"/>
</dbReference>
<dbReference type="Pfam" id="PF05699">
    <property type="entry name" value="Dimer_Tnp_hAT"/>
    <property type="match status" value="1"/>
</dbReference>
<evidence type="ECO:0000256" key="1">
    <source>
        <dbReference type="SAM" id="MobiDB-lite"/>
    </source>
</evidence>
<dbReference type="Proteomes" id="UP000053989">
    <property type="component" value="Unassembled WGS sequence"/>
</dbReference>
<reference evidence="4" key="2">
    <citation type="submission" date="2015-01" db="EMBL/GenBank/DDBJ databases">
        <title>Evolutionary Origins and Diversification of the Mycorrhizal Mutualists.</title>
        <authorList>
            <consortium name="DOE Joint Genome Institute"/>
            <consortium name="Mycorrhizal Genomics Consortium"/>
            <person name="Kohler A."/>
            <person name="Kuo A."/>
            <person name="Nagy L.G."/>
            <person name="Floudas D."/>
            <person name="Copeland A."/>
            <person name="Barry K.W."/>
            <person name="Cichocki N."/>
            <person name="Veneault-Fourrey C."/>
            <person name="LaButti K."/>
            <person name="Lindquist E.A."/>
            <person name="Lipzen A."/>
            <person name="Lundell T."/>
            <person name="Morin E."/>
            <person name="Murat C."/>
            <person name="Riley R."/>
            <person name="Ohm R."/>
            <person name="Sun H."/>
            <person name="Tunlid A."/>
            <person name="Henrissat B."/>
            <person name="Grigoriev I.V."/>
            <person name="Hibbett D.S."/>
            <person name="Martin F."/>
        </authorList>
    </citation>
    <scope>NUCLEOTIDE SEQUENCE [LARGE SCALE GENOMIC DNA]</scope>
    <source>
        <strain evidence="4">Foug A</strain>
    </source>
</reference>
<protein>
    <recommendedName>
        <fullName evidence="2">HAT C-terminal dimerisation domain-containing protein</fullName>
    </recommendedName>
</protein>
<name>A0A0C3AUX4_9AGAM</name>
<dbReference type="OrthoDB" id="1715602at2759"/>
<accession>A0A0C3AUX4</accession>
<dbReference type="SUPFAM" id="SSF53098">
    <property type="entry name" value="Ribonuclease H-like"/>
    <property type="match status" value="1"/>
</dbReference>
<reference evidence="3 4" key="1">
    <citation type="submission" date="2014-04" db="EMBL/GenBank/DDBJ databases">
        <authorList>
            <consortium name="DOE Joint Genome Institute"/>
            <person name="Kuo A."/>
            <person name="Kohler A."/>
            <person name="Nagy L.G."/>
            <person name="Floudas D."/>
            <person name="Copeland A."/>
            <person name="Barry K.W."/>
            <person name="Cichocki N."/>
            <person name="Veneault-Fourrey C."/>
            <person name="LaButti K."/>
            <person name="Lindquist E.A."/>
            <person name="Lipzen A."/>
            <person name="Lundell T."/>
            <person name="Morin E."/>
            <person name="Murat C."/>
            <person name="Sun H."/>
            <person name="Tunlid A."/>
            <person name="Henrissat B."/>
            <person name="Grigoriev I.V."/>
            <person name="Hibbett D.S."/>
            <person name="Martin F."/>
            <person name="Nordberg H.P."/>
            <person name="Cantor M.N."/>
            <person name="Hua S.X."/>
        </authorList>
    </citation>
    <scope>NUCLEOTIDE SEQUENCE [LARGE SCALE GENOMIC DNA]</scope>
    <source>
        <strain evidence="3 4">Foug A</strain>
    </source>
</reference>
<feature type="domain" description="HAT C-terminal dimerisation" evidence="2">
    <location>
        <begin position="38"/>
        <end position="81"/>
    </location>
</feature>
<evidence type="ECO:0000259" key="2">
    <source>
        <dbReference type="Pfam" id="PF05699"/>
    </source>
</evidence>
<keyword evidence="4" id="KW-1185">Reference proteome</keyword>
<dbReference type="EMBL" id="KN822008">
    <property type="protein sequence ID" value="KIM68762.1"/>
    <property type="molecule type" value="Genomic_DNA"/>
</dbReference>
<dbReference type="GO" id="GO:0046983">
    <property type="term" value="F:protein dimerization activity"/>
    <property type="evidence" value="ECO:0007669"/>
    <property type="project" value="InterPro"/>
</dbReference>
<dbReference type="HOGENOM" id="CLU_2442176_0_0_1"/>
<dbReference type="InParanoid" id="A0A0C3AUX4"/>
<gene>
    <name evidence="3" type="ORF">SCLCIDRAFT_20092</name>
</gene>
<dbReference type="AlphaFoldDB" id="A0A0C3AUX4"/>
<sequence>MDASTPDQSEDKTQDRSQNIFNKLPSLAKPKASHEHNELDTYLASDIEDVVDALKWWHERCSTYPCLSRMAFNYLTIPGISSYLYQLCEA</sequence>
<feature type="region of interest" description="Disordered" evidence="1">
    <location>
        <begin position="1"/>
        <end position="20"/>
    </location>
</feature>
<proteinExistence type="predicted"/>
<evidence type="ECO:0000313" key="4">
    <source>
        <dbReference type="Proteomes" id="UP000053989"/>
    </source>
</evidence>